<dbReference type="PROSITE" id="PS51186">
    <property type="entry name" value="GNAT"/>
    <property type="match status" value="1"/>
</dbReference>
<organism evidence="2 3">
    <name type="scientific">Anaeromyxobacter oryzae</name>
    <dbReference type="NCBI Taxonomy" id="2918170"/>
    <lineage>
        <taxon>Bacteria</taxon>
        <taxon>Pseudomonadati</taxon>
        <taxon>Myxococcota</taxon>
        <taxon>Myxococcia</taxon>
        <taxon>Myxococcales</taxon>
        <taxon>Cystobacterineae</taxon>
        <taxon>Anaeromyxobacteraceae</taxon>
        <taxon>Anaeromyxobacter</taxon>
    </lineage>
</organism>
<protein>
    <submittedName>
        <fullName evidence="2">Acetyltransferase</fullName>
    </submittedName>
</protein>
<dbReference type="RefSeq" id="WP_248360469.1">
    <property type="nucleotide sequence ID" value="NZ_AP025591.1"/>
</dbReference>
<reference evidence="3" key="1">
    <citation type="journal article" date="2022" name="Int. J. Syst. Evol. Microbiol.">
        <title>Anaeromyxobacter oryzae sp. nov., Anaeromyxobacter diazotrophicus sp. nov. and Anaeromyxobacter paludicola sp. nov., isolated from paddy soils.</title>
        <authorList>
            <person name="Itoh H."/>
            <person name="Xu Z."/>
            <person name="Mise K."/>
            <person name="Masuda Y."/>
            <person name="Ushijima N."/>
            <person name="Hayakawa C."/>
            <person name="Shiratori Y."/>
            <person name="Senoo K."/>
        </authorList>
    </citation>
    <scope>NUCLEOTIDE SEQUENCE [LARGE SCALE GENOMIC DNA]</scope>
    <source>
        <strain evidence="3">Red232</strain>
    </source>
</reference>
<evidence type="ECO:0000313" key="3">
    <source>
        <dbReference type="Proteomes" id="UP001162891"/>
    </source>
</evidence>
<evidence type="ECO:0000313" key="2">
    <source>
        <dbReference type="EMBL" id="BDG02781.1"/>
    </source>
</evidence>
<dbReference type="Pfam" id="PF13302">
    <property type="entry name" value="Acetyltransf_3"/>
    <property type="match status" value="1"/>
</dbReference>
<evidence type="ECO:0000259" key="1">
    <source>
        <dbReference type="PROSITE" id="PS51186"/>
    </source>
</evidence>
<sequence length="181" mass="19993">MAPPRIDGDKVLLRPLVHEDAPRLTGILNDEAVRRNLRLERPVSLAAEQEFIAALARATDEVVVGIVARPHGRLVGVTGLHHLGDPARQSEFGIFLGGPEEWGKGYGQEATRLIVGYGFEALGLNRVWLHVHADNARGIHAYEKVGFRSEGLLRQAALRDGRFVDVVSMAVLREDWRPASR</sequence>
<feature type="domain" description="N-acetyltransferase" evidence="1">
    <location>
        <begin position="11"/>
        <end position="174"/>
    </location>
</feature>
<dbReference type="EMBL" id="AP025591">
    <property type="protein sequence ID" value="BDG02781.1"/>
    <property type="molecule type" value="Genomic_DNA"/>
</dbReference>
<accession>A0ABN6MP35</accession>
<dbReference type="SUPFAM" id="SSF55729">
    <property type="entry name" value="Acyl-CoA N-acyltransferases (Nat)"/>
    <property type="match status" value="1"/>
</dbReference>
<dbReference type="PANTHER" id="PTHR43415:SF3">
    <property type="entry name" value="GNAT-FAMILY ACETYLTRANSFERASE"/>
    <property type="match status" value="1"/>
</dbReference>
<name>A0ABN6MP35_9BACT</name>
<dbReference type="PANTHER" id="PTHR43415">
    <property type="entry name" value="SPERMIDINE N(1)-ACETYLTRANSFERASE"/>
    <property type="match status" value="1"/>
</dbReference>
<proteinExistence type="predicted"/>
<dbReference type="Gene3D" id="3.40.630.30">
    <property type="match status" value="1"/>
</dbReference>
<dbReference type="Proteomes" id="UP001162891">
    <property type="component" value="Chromosome"/>
</dbReference>
<gene>
    <name evidence="2" type="ORF">AMOR_17770</name>
</gene>
<dbReference type="InterPro" id="IPR016181">
    <property type="entry name" value="Acyl_CoA_acyltransferase"/>
</dbReference>
<dbReference type="InterPro" id="IPR000182">
    <property type="entry name" value="GNAT_dom"/>
</dbReference>
<keyword evidence="3" id="KW-1185">Reference proteome</keyword>